<evidence type="ECO:0000313" key="3">
    <source>
        <dbReference type="EMBL" id="SNR16046.1"/>
    </source>
</evidence>
<reference evidence="3 4" key="1">
    <citation type="submission" date="2017-07" db="EMBL/GenBank/DDBJ databases">
        <authorList>
            <person name="Sun Z.S."/>
            <person name="Albrecht U."/>
            <person name="Echele G."/>
            <person name="Lee C.C."/>
        </authorList>
    </citation>
    <scope>NUCLEOTIDE SEQUENCE [LARGE SCALE GENOMIC DNA]</scope>
    <source>
        <strain evidence="4">type strain: KCTC 22618</strain>
    </source>
</reference>
<keyword evidence="1" id="KW-0732">Signal</keyword>
<name>A0A238UAN0_9FLAO</name>
<protein>
    <recommendedName>
        <fullName evidence="2">DUF3887 domain-containing protein</fullName>
    </recommendedName>
</protein>
<gene>
    <name evidence="3" type="ORF">TJEJU_2361</name>
</gene>
<dbReference type="AlphaFoldDB" id="A0A238UAN0"/>
<feature type="domain" description="DUF3887" evidence="2">
    <location>
        <begin position="30"/>
        <end position="112"/>
    </location>
</feature>
<accession>A0A238UAN0</accession>
<proteinExistence type="predicted"/>
<dbReference type="Proteomes" id="UP000215214">
    <property type="component" value="Chromosome TJEJU"/>
</dbReference>
<evidence type="ECO:0000256" key="1">
    <source>
        <dbReference type="SAM" id="SignalP"/>
    </source>
</evidence>
<feature type="chain" id="PRO_5012940993" description="DUF3887 domain-containing protein" evidence="1">
    <location>
        <begin position="20"/>
        <end position="119"/>
    </location>
</feature>
<dbReference type="InterPro" id="IPR024981">
    <property type="entry name" value="DUF3887"/>
</dbReference>
<organism evidence="3 4">
    <name type="scientific">Tenacibaculum jejuense</name>
    <dbReference type="NCBI Taxonomy" id="584609"/>
    <lineage>
        <taxon>Bacteria</taxon>
        <taxon>Pseudomonadati</taxon>
        <taxon>Bacteroidota</taxon>
        <taxon>Flavobacteriia</taxon>
        <taxon>Flavobacteriales</taxon>
        <taxon>Flavobacteriaceae</taxon>
        <taxon>Tenacibaculum</taxon>
    </lineage>
</organism>
<evidence type="ECO:0000313" key="4">
    <source>
        <dbReference type="Proteomes" id="UP000215214"/>
    </source>
</evidence>
<dbReference type="Pfam" id="PF13026">
    <property type="entry name" value="DUF3887"/>
    <property type="match status" value="1"/>
</dbReference>
<dbReference type="KEGG" id="tje:TJEJU_2361"/>
<sequence>MKKMICIILLLCVSQVSFAQTDADYEKLVEKITDLINTKDIKSIYDLFSEPLKKENSFENFEKSILGYQEELGKITSTEFWMEGELGNCYLLEFEQASMVLIVKLLSDNKISVFNVEEY</sequence>
<keyword evidence="4" id="KW-1185">Reference proteome</keyword>
<feature type="signal peptide" evidence="1">
    <location>
        <begin position="1"/>
        <end position="19"/>
    </location>
</feature>
<dbReference type="EMBL" id="LT899436">
    <property type="protein sequence ID" value="SNR16046.1"/>
    <property type="molecule type" value="Genomic_DNA"/>
</dbReference>
<evidence type="ECO:0000259" key="2">
    <source>
        <dbReference type="Pfam" id="PF13026"/>
    </source>
</evidence>